<dbReference type="InterPro" id="IPR002513">
    <property type="entry name" value="Tn3_Tnp_DDE_dom"/>
</dbReference>
<dbReference type="AlphaFoldDB" id="A0A7Z7NQK6"/>
<evidence type="ECO:0000313" key="3">
    <source>
        <dbReference type="Proteomes" id="UP000257139"/>
    </source>
</evidence>
<organism evidence="2 3">
    <name type="scientific">Cupriavidus taiwanensis</name>
    <dbReference type="NCBI Taxonomy" id="164546"/>
    <lineage>
        <taxon>Bacteria</taxon>
        <taxon>Pseudomonadati</taxon>
        <taxon>Pseudomonadota</taxon>
        <taxon>Betaproteobacteria</taxon>
        <taxon>Burkholderiales</taxon>
        <taxon>Burkholderiaceae</taxon>
        <taxon>Cupriavidus</taxon>
    </lineage>
</organism>
<comment type="caution">
    <text evidence="2">The sequence shown here is derived from an EMBL/GenBank/DDBJ whole genome shotgun (WGS) entry which is preliminary data.</text>
</comment>
<evidence type="ECO:0000259" key="1">
    <source>
        <dbReference type="Pfam" id="PF01526"/>
    </source>
</evidence>
<dbReference type="EMBL" id="OGUU01000054">
    <property type="protein sequence ID" value="SPC26178.1"/>
    <property type="molecule type" value="Genomic_DNA"/>
</dbReference>
<reference evidence="2 3" key="1">
    <citation type="submission" date="2018-01" db="EMBL/GenBank/DDBJ databases">
        <authorList>
            <person name="Clerissi C."/>
        </authorList>
    </citation>
    <scope>NUCLEOTIDE SEQUENCE [LARGE SCALE GENOMIC DNA]</scope>
    <source>
        <strain evidence="2">Cupriavidus taiwanensis STM 6021</strain>
    </source>
</reference>
<evidence type="ECO:0000313" key="2">
    <source>
        <dbReference type="EMBL" id="SPC26178.1"/>
    </source>
</evidence>
<dbReference type="Pfam" id="PF01526">
    <property type="entry name" value="DDE_Tnp_Tn3"/>
    <property type="match status" value="1"/>
</dbReference>
<protein>
    <recommendedName>
        <fullName evidence="1">Tn3 transposase DDE domain-containing protein</fullName>
    </recommendedName>
</protein>
<feature type="domain" description="Tn3 transposase DDE" evidence="1">
    <location>
        <begin position="1"/>
        <end position="67"/>
    </location>
</feature>
<name>A0A7Z7NQK6_9BURK</name>
<gene>
    <name evidence="2" type="ORF">CBM2594_U70011</name>
</gene>
<dbReference type="Proteomes" id="UP000257139">
    <property type="component" value="Unassembled WGS sequence"/>
</dbReference>
<accession>A0A7Z7NQK6</accession>
<dbReference type="GO" id="GO:0004803">
    <property type="term" value="F:transposase activity"/>
    <property type="evidence" value="ECO:0007669"/>
    <property type="project" value="InterPro"/>
</dbReference>
<proteinExistence type="predicted"/>
<sequence length="99" mass="10849">MYTHVRDRWGIFYDQPILLNERQAGAAIEGVIRQGGSEDVAQLAVDTHGFTDFAMSLSRLVGFVLCATVPPARQTLNVGAVEFNSSGNPTPYWNFCSVV</sequence>
<dbReference type="GO" id="GO:0006313">
    <property type="term" value="P:DNA transposition"/>
    <property type="evidence" value="ECO:0007669"/>
    <property type="project" value="InterPro"/>
</dbReference>